<dbReference type="InterPro" id="IPR051856">
    <property type="entry name" value="CSR-E3_Ligase_Protein"/>
</dbReference>
<dbReference type="PANTHER" id="PTHR21041:SF9">
    <property type="entry name" value="DENDRITIC CELL-SPECIFIC TRANSMEMBRANE PROTEIN-LIKE DOMAIN-CONTAINING PROTEIN"/>
    <property type="match status" value="1"/>
</dbReference>
<dbReference type="InterPro" id="IPR012858">
    <property type="entry name" value="DC_STAMP-like"/>
</dbReference>
<keyword evidence="3 5" id="KW-1133">Transmembrane helix</keyword>
<evidence type="ECO:0000256" key="4">
    <source>
        <dbReference type="ARBA" id="ARBA00023136"/>
    </source>
</evidence>
<evidence type="ECO:0000256" key="1">
    <source>
        <dbReference type="ARBA" id="ARBA00004141"/>
    </source>
</evidence>
<feature type="transmembrane region" description="Helical" evidence="5">
    <location>
        <begin position="121"/>
        <end position="139"/>
    </location>
</feature>
<feature type="transmembrane region" description="Helical" evidence="5">
    <location>
        <begin position="88"/>
        <end position="109"/>
    </location>
</feature>
<dbReference type="PANTHER" id="PTHR21041">
    <property type="entry name" value="DENDRITIC CELL-SPECIFIC TRANSMEMBRANE PROTEIN"/>
    <property type="match status" value="1"/>
</dbReference>
<evidence type="ECO:0000256" key="2">
    <source>
        <dbReference type="ARBA" id="ARBA00022692"/>
    </source>
</evidence>
<feature type="transmembrane region" description="Helical" evidence="5">
    <location>
        <begin position="381"/>
        <end position="403"/>
    </location>
</feature>
<dbReference type="Pfam" id="PF07782">
    <property type="entry name" value="DC_STAMP"/>
    <property type="match status" value="1"/>
</dbReference>
<evidence type="ECO:0000256" key="3">
    <source>
        <dbReference type="ARBA" id="ARBA00022989"/>
    </source>
</evidence>
<evidence type="ECO:0000313" key="8">
    <source>
        <dbReference type="WBParaSite" id="GPLIN_001265300"/>
    </source>
</evidence>
<keyword evidence="4 5" id="KW-0472">Membrane</keyword>
<sequence length="638" mass="73815">MTTAVLWEFYMAKRTAVAKAKKFEDKTTKLRKGRGLLPNDGTGGVDVSDGEQTPLRRRIGTREGRQKLLKQIKEMKNRRPKDSKVRSLLTFILVFVIMQIVNILYFHFIALKFPGFAEVGGGNYLSMAVQFLLLLLIVFRPLRFVLFVALPSLLTGRLRSIIVLMMIIWGFQFPAKNVTNNIDSVLEGVGCVVVHIKEAAEEIKQRAGHKLYEEPVAKMREFLREQAKPFEGIRASLREMDESLTKMMAWQRALAARINGMMSNCTHIAQLPFKACIGWLSERHTDCLNRFLEFLCAPVDWAKQLCYLTKMLQFHCDWPSAVKNTVKEGVGYFVKGAKNKITNYAKSTFMYDMGRISWYIRPTTVHMTRRENISLCISNLFLLYSMVPVLVFIAVDVSVYRLINRTFVFFHGNATIFPRPNIYLLKVSGDGFLNQLLSNILHTFEPINDDARDQLWRRCFKEPSRPNYELFQTIFYLYLFCVLLINVGVYLARVRHFVALYYLPERAYPRAINLYTRIMEGRKDMFDLMMNIRQSTTNEEDVGEHERQLLFKGLSVITEEKLRCYRCSRVDLSIAESSKVRICAQCGSVYCLDCFTIRKNCLRKECRASLQAITEDVELYVDSSCEEDDSSDDAETRF</sequence>
<evidence type="ECO:0000256" key="5">
    <source>
        <dbReference type="SAM" id="Phobius"/>
    </source>
</evidence>
<dbReference type="WBParaSite" id="GPLIN_001265300">
    <property type="protein sequence ID" value="GPLIN_001265300"/>
    <property type="gene ID" value="GPLIN_001265300"/>
</dbReference>
<organism evidence="7 8">
    <name type="scientific">Globodera pallida</name>
    <name type="common">Potato cyst nematode worm</name>
    <name type="synonym">Heterodera pallida</name>
    <dbReference type="NCBI Taxonomy" id="36090"/>
    <lineage>
        <taxon>Eukaryota</taxon>
        <taxon>Metazoa</taxon>
        <taxon>Ecdysozoa</taxon>
        <taxon>Nematoda</taxon>
        <taxon>Chromadorea</taxon>
        <taxon>Rhabditida</taxon>
        <taxon>Tylenchina</taxon>
        <taxon>Tylenchomorpha</taxon>
        <taxon>Tylenchoidea</taxon>
        <taxon>Heteroderidae</taxon>
        <taxon>Heteroderinae</taxon>
        <taxon>Globodera</taxon>
    </lineage>
</organism>
<accession>A0A183CIE7</accession>
<feature type="domain" description="Dendritic cell-specific transmembrane protein-like" evidence="6">
    <location>
        <begin position="357"/>
        <end position="515"/>
    </location>
</feature>
<comment type="subcellular location">
    <subcellularLocation>
        <location evidence="1">Membrane</location>
        <topology evidence="1">Multi-pass membrane protein</topology>
    </subcellularLocation>
</comment>
<reference evidence="8" key="2">
    <citation type="submission" date="2016-06" db="UniProtKB">
        <authorList>
            <consortium name="WormBaseParasite"/>
        </authorList>
    </citation>
    <scope>IDENTIFICATION</scope>
</reference>
<dbReference type="Pfam" id="PF26039">
    <property type="entry name" value="Dcst2"/>
    <property type="match status" value="1"/>
</dbReference>
<name>A0A183CIE7_GLOPA</name>
<reference evidence="7" key="1">
    <citation type="submission" date="2014-05" db="EMBL/GenBank/DDBJ databases">
        <title>The genome and life-stage specific transcriptomes of Globodera pallida elucidate key aspects of plant parasitism by a cyst nematode.</title>
        <authorList>
            <person name="Cotton J.A."/>
            <person name="Lilley C.J."/>
            <person name="Jones L.M."/>
            <person name="Kikuchi T."/>
            <person name="Reid A.J."/>
            <person name="Thorpe P."/>
            <person name="Tsai I.J."/>
            <person name="Beasley H."/>
            <person name="Blok V."/>
            <person name="Cock P.J.A."/>
            <person name="Van den Akker S.E."/>
            <person name="Holroyd N."/>
            <person name="Hunt M."/>
            <person name="Mantelin S."/>
            <person name="Naghra H."/>
            <person name="Pain A."/>
            <person name="Palomares-Rius J.E."/>
            <person name="Zarowiecki M."/>
            <person name="Berriman M."/>
            <person name="Jones J.T."/>
            <person name="Urwin P.E."/>
        </authorList>
    </citation>
    <scope>NUCLEOTIDE SEQUENCE [LARGE SCALE GENOMIC DNA]</scope>
    <source>
        <strain evidence="7">Lindley</strain>
    </source>
</reference>
<dbReference type="Proteomes" id="UP000050741">
    <property type="component" value="Unassembled WGS sequence"/>
</dbReference>
<keyword evidence="2 5" id="KW-0812">Transmembrane</keyword>
<keyword evidence="7" id="KW-1185">Reference proteome</keyword>
<protein>
    <submittedName>
        <fullName evidence="8">DC_STAMP domain-containing protein</fullName>
    </submittedName>
</protein>
<proteinExistence type="predicted"/>
<evidence type="ECO:0000259" key="6">
    <source>
        <dbReference type="Pfam" id="PF07782"/>
    </source>
</evidence>
<feature type="transmembrane region" description="Helical" evidence="5">
    <location>
        <begin position="474"/>
        <end position="492"/>
    </location>
</feature>
<dbReference type="AlphaFoldDB" id="A0A183CIE7"/>
<evidence type="ECO:0000313" key="7">
    <source>
        <dbReference type="Proteomes" id="UP000050741"/>
    </source>
</evidence>
<dbReference type="GO" id="GO:0016020">
    <property type="term" value="C:membrane"/>
    <property type="evidence" value="ECO:0007669"/>
    <property type="project" value="UniProtKB-SubCell"/>
</dbReference>